<keyword evidence="3" id="KW-1185">Reference proteome</keyword>
<dbReference type="RefSeq" id="WP_014772682.1">
    <property type="nucleotide sequence ID" value="NC_018010.1"/>
</dbReference>
<protein>
    <submittedName>
        <fullName evidence="2">Uncharacterized protein</fullName>
    </submittedName>
</protein>
<gene>
    <name evidence="2" type="ordered locus">Belba_2154</name>
</gene>
<sequence length="315" mass="36827">MKNINPNMSTFRFQLLEWFKYFDNSNRNDRISGYRLGLHIYNRNGKKLNDLERFYILKEKIIYSIFYAILALAFLYFIINIYLNPDPLNLIAILTASALFTVGLIFLYGKDQLDNLRDTQLFFDFISSPDNYKAFINLDLVDEEKTKNFSNHFIDRTLFPTSISDLEEEQSINNNSDLLSLTKEEKKELSSIKQSSDTVFKLLFTFETLFRSSILTDSITNKKIDSLQKFLDLKITTGDDQIKFLGGALGKDPSTIRESLKRINNIDTELHRNGFWHQQKKFIIPISQASENLLTSKLLDQIKEKRINEIVDKDY</sequence>
<name>I3Z653_BELBD</name>
<dbReference type="Proteomes" id="UP000006050">
    <property type="component" value="Chromosome"/>
</dbReference>
<dbReference type="AlphaFoldDB" id="I3Z653"/>
<accession>I3Z653</accession>
<keyword evidence="1" id="KW-0812">Transmembrane</keyword>
<dbReference type="EMBL" id="CP003281">
    <property type="protein sequence ID" value="AFL84721.1"/>
    <property type="molecule type" value="Genomic_DNA"/>
</dbReference>
<dbReference type="KEGG" id="bbd:Belba_2154"/>
<dbReference type="HOGENOM" id="CLU_881839_0_0_10"/>
<proteinExistence type="predicted"/>
<keyword evidence="1" id="KW-0472">Membrane</keyword>
<evidence type="ECO:0000313" key="3">
    <source>
        <dbReference type="Proteomes" id="UP000006050"/>
    </source>
</evidence>
<reference evidence="3" key="1">
    <citation type="submission" date="2012-06" db="EMBL/GenBank/DDBJ databases">
        <title>The complete genome of Belliella baltica DSM 15883.</title>
        <authorList>
            <person name="Lucas S."/>
            <person name="Copeland A."/>
            <person name="Lapidus A."/>
            <person name="Goodwin L."/>
            <person name="Pitluck S."/>
            <person name="Peters L."/>
            <person name="Mikhailova N."/>
            <person name="Davenport K."/>
            <person name="Kyrpides N."/>
            <person name="Mavromatis K."/>
            <person name="Pagani I."/>
            <person name="Ivanova N."/>
            <person name="Ovchinnikova G."/>
            <person name="Zeytun A."/>
            <person name="Detter J.C."/>
            <person name="Han C."/>
            <person name="Land M."/>
            <person name="Hauser L."/>
            <person name="Markowitz V."/>
            <person name="Cheng J.-F."/>
            <person name="Hugenholtz P."/>
            <person name="Woyke T."/>
            <person name="Wu D."/>
            <person name="Tindall B."/>
            <person name="Pomrenke H."/>
            <person name="Brambilla E."/>
            <person name="Klenk H.-P."/>
            <person name="Eisen J.A."/>
        </authorList>
    </citation>
    <scope>NUCLEOTIDE SEQUENCE [LARGE SCALE GENOMIC DNA]</scope>
    <source>
        <strain evidence="3">DSM 15883 / CIP 108006 / LMG 21964 / BA134</strain>
    </source>
</reference>
<dbReference type="STRING" id="866536.Belba_2154"/>
<evidence type="ECO:0000256" key="1">
    <source>
        <dbReference type="SAM" id="Phobius"/>
    </source>
</evidence>
<feature type="transmembrane region" description="Helical" evidence="1">
    <location>
        <begin position="61"/>
        <end position="82"/>
    </location>
</feature>
<keyword evidence="1" id="KW-1133">Transmembrane helix</keyword>
<dbReference type="OrthoDB" id="822558at2"/>
<organism evidence="2 3">
    <name type="scientific">Belliella baltica (strain DSM 15883 / CIP 108006 / LMG 21964 / BA134)</name>
    <dbReference type="NCBI Taxonomy" id="866536"/>
    <lineage>
        <taxon>Bacteria</taxon>
        <taxon>Pseudomonadati</taxon>
        <taxon>Bacteroidota</taxon>
        <taxon>Cytophagia</taxon>
        <taxon>Cytophagales</taxon>
        <taxon>Cyclobacteriaceae</taxon>
        <taxon>Belliella</taxon>
    </lineage>
</organism>
<feature type="transmembrane region" description="Helical" evidence="1">
    <location>
        <begin position="88"/>
        <end position="108"/>
    </location>
</feature>
<evidence type="ECO:0000313" key="2">
    <source>
        <dbReference type="EMBL" id="AFL84721.1"/>
    </source>
</evidence>